<protein>
    <recommendedName>
        <fullName evidence="4 12">Ribosomal RNA small subunit methyltransferase E</fullName>
        <ecNumber evidence="3 12">2.1.1.193</ecNumber>
    </recommendedName>
</protein>
<dbReference type="PANTHER" id="PTHR30027:SF3">
    <property type="entry name" value="16S RRNA (URACIL(1498)-N(3))-METHYLTRANSFERASE"/>
    <property type="match status" value="1"/>
</dbReference>
<evidence type="ECO:0000256" key="6">
    <source>
        <dbReference type="ARBA" id="ARBA00022552"/>
    </source>
</evidence>
<comment type="caution">
    <text evidence="15">The sequence shown here is derived from an EMBL/GenBank/DDBJ whole genome shotgun (WGS) entry which is preliminary data.</text>
</comment>
<evidence type="ECO:0000256" key="4">
    <source>
        <dbReference type="ARBA" id="ARBA00013673"/>
    </source>
</evidence>
<dbReference type="PIRSF" id="PIRSF015601">
    <property type="entry name" value="MTase_slr0722"/>
    <property type="match status" value="1"/>
</dbReference>
<dbReference type="Pfam" id="PF04452">
    <property type="entry name" value="Methyltrans_RNA"/>
    <property type="match status" value="1"/>
</dbReference>
<comment type="function">
    <text evidence="10 12">Specifically methylates the N3 position of the uracil ring of uridine 1498 (m3U1498) in 16S rRNA. Acts on the fully assembled 30S ribosomal subunit.</text>
</comment>
<dbReference type="CDD" id="cd18084">
    <property type="entry name" value="RsmE-like"/>
    <property type="match status" value="1"/>
</dbReference>
<name>A0ABT3X1L0_9BACL</name>
<evidence type="ECO:0000256" key="9">
    <source>
        <dbReference type="ARBA" id="ARBA00022691"/>
    </source>
</evidence>
<keyword evidence="8 12" id="KW-0808">Transferase</keyword>
<accession>A0ABT3X1L0</accession>
<dbReference type="GO" id="GO:0032259">
    <property type="term" value="P:methylation"/>
    <property type="evidence" value="ECO:0007669"/>
    <property type="project" value="UniProtKB-KW"/>
</dbReference>
<dbReference type="InterPro" id="IPR029028">
    <property type="entry name" value="Alpha/beta_knot_MTases"/>
</dbReference>
<dbReference type="Proteomes" id="UP001208017">
    <property type="component" value="Unassembled WGS sequence"/>
</dbReference>
<dbReference type="EMBL" id="JAPMLT010000007">
    <property type="protein sequence ID" value="MCX7570813.1"/>
    <property type="molecule type" value="Genomic_DNA"/>
</dbReference>
<proteinExistence type="inferred from homology"/>
<feature type="domain" description="Ribosomal RNA small subunit methyltransferase E methyltransferase" evidence="13">
    <location>
        <begin position="73"/>
        <end position="235"/>
    </location>
</feature>
<dbReference type="SUPFAM" id="SSF75217">
    <property type="entry name" value="alpha/beta knot"/>
    <property type="match status" value="1"/>
</dbReference>
<evidence type="ECO:0000256" key="1">
    <source>
        <dbReference type="ARBA" id="ARBA00004496"/>
    </source>
</evidence>
<comment type="subcellular location">
    <subcellularLocation>
        <location evidence="1 12">Cytoplasm</location>
    </subcellularLocation>
</comment>
<dbReference type="InterPro" id="IPR015947">
    <property type="entry name" value="PUA-like_sf"/>
</dbReference>
<evidence type="ECO:0000313" key="16">
    <source>
        <dbReference type="Proteomes" id="UP001208017"/>
    </source>
</evidence>
<dbReference type="RefSeq" id="WP_267152065.1">
    <property type="nucleotide sequence ID" value="NZ_JAPMLT010000007.1"/>
</dbReference>
<dbReference type="InterPro" id="IPR006700">
    <property type="entry name" value="RsmE"/>
</dbReference>
<dbReference type="NCBIfam" id="TIGR00046">
    <property type="entry name" value="RsmE family RNA methyltransferase"/>
    <property type="match status" value="1"/>
</dbReference>
<evidence type="ECO:0000256" key="12">
    <source>
        <dbReference type="PIRNR" id="PIRNR015601"/>
    </source>
</evidence>
<comment type="similarity">
    <text evidence="2 12">Belongs to the RNA methyltransferase RsmE family.</text>
</comment>
<dbReference type="GO" id="GO:0008168">
    <property type="term" value="F:methyltransferase activity"/>
    <property type="evidence" value="ECO:0007669"/>
    <property type="project" value="UniProtKB-KW"/>
</dbReference>
<dbReference type="PANTHER" id="PTHR30027">
    <property type="entry name" value="RIBOSOMAL RNA SMALL SUBUNIT METHYLTRANSFERASE E"/>
    <property type="match status" value="1"/>
</dbReference>
<dbReference type="Gene3D" id="3.40.1280.10">
    <property type="match status" value="1"/>
</dbReference>
<evidence type="ECO:0000259" key="13">
    <source>
        <dbReference type="Pfam" id="PF04452"/>
    </source>
</evidence>
<evidence type="ECO:0000256" key="10">
    <source>
        <dbReference type="ARBA" id="ARBA00025699"/>
    </source>
</evidence>
<evidence type="ECO:0000256" key="11">
    <source>
        <dbReference type="ARBA" id="ARBA00047944"/>
    </source>
</evidence>
<keyword evidence="7 12" id="KW-0489">Methyltransferase</keyword>
<evidence type="ECO:0000256" key="5">
    <source>
        <dbReference type="ARBA" id="ARBA00022490"/>
    </source>
</evidence>
<dbReference type="NCBIfam" id="NF008692">
    <property type="entry name" value="PRK11713.1-5"/>
    <property type="match status" value="1"/>
</dbReference>
<feature type="domain" description="Ribosomal RNA small subunit methyltransferase E PUA-like" evidence="14">
    <location>
        <begin position="18"/>
        <end position="57"/>
    </location>
</feature>
<dbReference type="InterPro" id="IPR046887">
    <property type="entry name" value="RsmE_PUA-like"/>
</dbReference>
<reference evidence="15 16" key="1">
    <citation type="submission" date="2022-11" db="EMBL/GenBank/DDBJ databases">
        <title>Study of microbial diversity in lake waters.</title>
        <authorList>
            <person name="Zhang J."/>
        </authorList>
    </citation>
    <scope>NUCLEOTIDE SEQUENCE [LARGE SCALE GENOMIC DNA]</scope>
    <source>
        <strain evidence="15 16">DT12</strain>
    </source>
</reference>
<dbReference type="InterPro" id="IPR046886">
    <property type="entry name" value="RsmE_MTase_dom"/>
</dbReference>
<evidence type="ECO:0000256" key="8">
    <source>
        <dbReference type="ARBA" id="ARBA00022679"/>
    </source>
</evidence>
<keyword evidence="16" id="KW-1185">Reference proteome</keyword>
<dbReference type="InterPro" id="IPR029026">
    <property type="entry name" value="tRNA_m1G_MTases_N"/>
</dbReference>
<organism evidence="15 16">
    <name type="scientific">Tumebacillus lacus</name>
    <dbReference type="NCBI Taxonomy" id="2995335"/>
    <lineage>
        <taxon>Bacteria</taxon>
        <taxon>Bacillati</taxon>
        <taxon>Bacillota</taxon>
        <taxon>Bacilli</taxon>
        <taxon>Bacillales</taxon>
        <taxon>Alicyclobacillaceae</taxon>
        <taxon>Tumebacillus</taxon>
    </lineage>
</organism>
<dbReference type="EC" id="2.1.1.193" evidence="3 12"/>
<evidence type="ECO:0000259" key="14">
    <source>
        <dbReference type="Pfam" id="PF20260"/>
    </source>
</evidence>
<gene>
    <name evidence="15" type="ORF">OS242_12670</name>
</gene>
<dbReference type="Pfam" id="PF20260">
    <property type="entry name" value="PUA_4"/>
    <property type="match status" value="1"/>
</dbReference>
<keyword evidence="5 12" id="KW-0963">Cytoplasm</keyword>
<evidence type="ECO:0000313" key="15">
    <source>
        <dbReference type="EMBL" id="MCX7570813.1"/>
    </source>
</evidence>
<keyword evidence="6 12" id="KW-0698">rRNA processing</keyword>
<comment type="catalytic activity">
    <reaction evidence="11 12">
        <text>uridine(1498) in 16S rRNA + S-adenosyl-L-methionine = N(3)-methyluridine(1498) in 16S rRNA + S-adenosyl-L-homocysteine + H(+)</text>
        <dbReference type="Rhea" id="RHEA:42920"/>
        <dbReference type="Rhea" id="RHEA-COMP:10283"/>
        <dbReference type="Rhea" id="RHEA-COMP:10284"/>
        <dbReference type="ChEBI" id="CHEBI:15378"/>
        <dbReference type="ChEBI" id="CHEBI:57856"/>
        <dbReference type="ChEBI" id="CHEBI:59789"/>
        <dbReference type="ChEBI" id="CHEBI:65315"/>
        <dbReference type="ChEBI" id="CHEBI:74502"/>
        <dbReference type="EC" id="2.1.1.193"/>
    </reaction>
</comment>
<dbReference type="Gene3D" id="2.40.240.20">
    <property type="entry name" value="Hypothetical PUA domain-like, domain 1"/>
    <property type="match status" value="1"/>
</dbReference>
<dbReference type="SUPFAM" id="SSF88697">
    <property type="entry name" value="PUA domain-like"/>
    <property type="match status" value="1"/>
</dbReference>
<evidence type="ECO:0000256" key="7">
    <source>
        <dbReference type="ARBA" id="ARBA00022603"/>
    </source>
</evidence>
<keyword evidence="9 12" id="KW-0949">S-adenosyl-L-methionine</keyword>
<evidence type="ECO:0000256" key="2">
    <source>
        <dbReference type="ARBA" id="ARBA00005528"/>
    </source>
</evidence>
<evidence type="ECO:0000256" key="3">
    <source>
        <dbReference type="ARBA" id="ARBA00012328"/>
    </source>
</evidence>
<sequence length="249" mass="27222">MQRYFVSQNAIAGDTVTISGDDVKHIVRVMRMAAGDEVIVCDGSGQAFRVELTDLGDTVQGRIVENVAKDPEPAVKITLAQGLPKGDKMELIVQKGTEVGIADFLPLDMVRCIVQYDAKKEAKRRERWQKIAKEAAEQAHRNRIPDVREGVTFKQWLKTVAAYDLVVVPYEREEALGLQEVLTNHPEIKSVCILIGPEGGIAEDEIEQALAAGALPVTLGPRILRTETAGLVAATCVFYHYGEIGGGEK</sequence>